<evidence type="ECO:0000256" key="1">
    <source>
        <dbReference type="SAM" id="Phobius"/>
    </source>
</evidence>
<reference evidence="2 3" key="1">
    <citation type="submission" date="2020-08" db="EMBL/GenBank/DDBJ databases">
        <title>Genome sequence of Sphingomonas daechungensis KACC 18115T.</title>
        <authorList>
            <person name="Hyun D.-W."/>
            <person name="Bae J.-W."/>
        </authorList>
    </citation>
    <scope>NUCLEOTIDE SEQUENCE [LARGE SCALE GENOMIC DNA]</scope>
    <source>
        <strain evidence="2 3">KACC 18115</strain>
    </source>
</reference>
<protein>
    <recommendedName>
        <fullName evidence="4">Glycosyltransferase RgtA/B/C/D-like domain-containing protein</fullName>
    </recommendedName>
</protein>
<dbReference type="EMBL" id="CP060780">
    <property type="protein sequence ID" value="QNP43218.1"/>
    <property type="molecule type" value="Genomic_DNA"/>
</dbReference>
<sequence>MATYLLSAPATTLILLTIFQALCAAIVIVATLGAFGGLPTRRTAISLVLIASATTVAPASYLAVPDIFAGLLIGAMVLLIAAWTRLSLGIRLLCTGIAAFAVTAHASHIPLAAGMTALGLGWVAVKRFYFHDPLPRWTWAWVVAPLLIGGMTTVAVNRVAFGETSLTSKRYPFALARSVNDGPARWYLEKHCPELKYTICTLYPNGLPKGGALEFLWGPDGIVNVATAEQLDRIRAEEPDIVLAAAKEYSWFEVRRISYNIIRQLVSFRPYPYEANLVLDESGTPQLNWSREESPVPLHVISILTAISVALATLWLGWTFIKEREVRPVIALLFLGILGNAVTCTVLSAVAQRYQARVIWLIPLLALALYGAIRDRRATTA</sequence>
<keyword evidence="1" id="KW-1133">Transmembrane helix</keyword>
<feature type="transmembrane region" description="Helical" evidence="1">
    <location>
        <begin position="296"/>
        <end position="318"/>
    </location>
</feature>
<gene>
    <name evidence="2" type="ORF">H9L15_15075</name>
</gene>
<evidence type="ECO:0000313" key="3">
    <source>
        <dbReference type="Proteomes" id="UP000516134"/>
    </source>
</evidence>
<feature type="transmembrane region" description="Helical" evidence="1">
    <location>
        <begin position="67"/>
        <end position="86"/>
    </location>
</feature>
<keyword evidence="3" id="KW-1185">Reference proteome</keyword>
<dbReference type="RefSeq" id="WP_187714648.1">
    <property type="nucleotide sequence ID" value="NZ_CP060780.1"/>
</dbReference>
<proteinExistence type="predicted"/>
<feature type="transmembrane region" description="Helical" evidence="1">
    <location>
        <begin position="12"/>
        <end position="36"/>
    </location>
</feature>
<feature type="transmembrane region" description="Helical" evidence="1">
    <location>
        <begin position="43"/>
        <end position="61"/>
    </location>
</feature>
<accession>A0ABX6T6F7</accession>
<organism evidence="2 3">
    <name type="scientific">Sphingomonas daechungensis</name>
    <dbReference type="NCBI Taxonomy" id="1176646"/>
    <lineage>
        <taxon>Bacteria</taxon>
        <taxon>Pseudomonadati</taxon>
        <taxon>Pseudomonadota</taxon>
        <taxon>Alphaproteobacteria</taxon>
        <taxon>Sphingomonadales</taxon>
        <taxon>Sphingomonadaceae</taxon>
        <taxon>Sphingomonas</taxon>
    </lineage>
</organism>
<feature type="transmembrane region" description="Helical" evidence="1">
    <location>
        <begin position="358"/>
        <end position="373"/>
    </location>
</feature>
<feature type="transmembrane region" description="Helical" evidence="1">
    <location>
        <begin position="98"/>
        <end position="125"/>
    </location>
</feature>
<name>A0ABX6T6F7_9SPHN</name>
<evidence type="ECO:0000313" key="2">
    <source>
        <dbReference type="EMBL" id="QNP43218.1"/>
    </source>
</evidence>
<keyword evidence="1" id="KW-0472">Membrane</keyword>
<feature type="transmembrane region" description="Helical" evidence="1">
    <location>
        <begin position="330"/>
        <end position="351"/>
    </location>
</feature>
<dbReference type="Proteomes" id="UP000516134">
    <property type="component" value="Chromosome"/>
</dbReference>
<evidence type="ECO:0008006" key="4">
    <source>
        <dbReference type="Google" id="ProtNLM"/>
    </source>
</evidence>
<keyword evidence="1" id="KW-0812">Transmembrane</keyword>
<feature type="transmembrane region" description="Helical" evidence="1">
    <location>
        <begin position="137"/>
        <end position="161"/>
    </location>
</feature>